<feature type="coiled-coil region" evidence="11">
    <location>
        <begin position="552"/>
        <end position="602"/>
    </location>
</feature>
<protein>
    <recommendedName>
        <fullName evidence="4">Coiled-coil alpha-helical rod protein 1</fullName>
    </recommendedName>
    <alternativeName>
        <fullName evidence="10">Alpha-helical coiled-coil rod protein</fullName>
    </alternativeName>
</protein>
<evidence type="ECO:0000256" key="8">
    <source>
        <dbReference type="ARBA" id="ARBA00023054"/>
    </source>
</evidence>
<evidence type="ECO:0000256" key="6">
    <source>
        <dbReference type="ARBA" id="ARBA00022490"/>
    </source>
</evidence>
<gene>
    <name evidence="13" type="primary">CCHCR1</name>
    <name evidence="13" type="ORF">AMEX_G876</name>
</gene>
<keyword evidence="5" id="KW-0217">Developmental protein</keyword>
<accession>A0A8T2MLC4</accession>
<dbReference type="GO" id="GO:0005737">
    <property type="term" value="C:cytoplasm"/>
    <property type="evidence" value="ECO:0007669"/>
    <property type="project" value="UniProtKB-SubCell"/>
</dbReference>
<dbReference type="AlphaFoldDB" id="A0A8T2MLC4"/>
<feature type="region of interest" description="Disordered" evidence="12">
    <location>
        <begin position="759"/>
        <end position="785"/>
    </location>
</feature>
<dbReference type="PANTHER" id="PTHR46822:SF1">
    <property type="entry name" value="COILED-COIL ALPHA-HELICAL ROD PROTEIN 1"/>
    <property type="match status" value="1"/>
</dbReference>
<evidence type="ECO:0000256" key="11">
    <source>
        <dbReference type="SAM" id="Coils"/>
    </source>
</evidence>
<organism evidence="13 14">
    <name type="scientific">Astyanax mexicanus</name>
    <name type="common">Blind cave fish</name>
    <name type="synonym">Astyanax fasciatus mexicanus</name>
    <dbReference type="NCBI Taxonomy" id="7994"/>
    <lineage>
        <taxon>Eukaryota</taxon>
        <taxon>Metazoa</taxon>
        <taxon>Chordata</taxon>
        <taxon>Craniata</taxon>
        <taxon>Vertebrata</taxon>
        <taxon>Euteleostomi</taxon>
        <taxon>Actinopterygii</taxon>
        <taxon>Neopterygii</taxon>
        <taxon>Teleostei</taxon>
        <taxon>Ostariophysi</taxon>
        <taxon>Characiformes</taxon>
        <taxon>Characoidei</taxon>
        <taxon>Acestrorhamphidae</taxon>
        <taxon>Acestrorhamphinae</taxon>
        <taxon>Astyanax</taxon>
    </lineage>
</organism>
<dbReference type="EMBL" id="JAICCE010000001">
    <property type="protein sequence ID" value="KAG9282246.1"/>
    <property type="molecule type" value="Genomic_DNA"/>
</dbReference>
<dbReference type="Proteomes" id="UP000752171">
    <property type="component" value="Unassembled WGS sequence"/>
</dbReference>
<comment type="caution">
    <text evidence="13">The sequence shown here is derived from an EMBL/GenBank/DDBJ whole genome shotgun (WGS) entry which is preliminary data.</text>
</comment>
<sequence length="785" mass="90689">MEEKQKLNAPRDFLRGAAVTCPSSPALLTPSHFTVTCATNPQPRPPDPPTLGQTHTPDPWVIITRTQQELQELRRENQRLLLKHKDTSSTQYSTHHTRYTHSPEQLRRDSEELRGEVKRLKEELRERERNISRQCAEREELSVELLRCKDELKQNREKLAECVLQREQSERELQCSKEETQRLQEQVQQVCESHSAEISALTHTNTHLQSSLTAATQEVTLLRQNLEEVISEKEMVQEQLSSQSSVIAEQADTLQKLRSYIGTRSEEEKQHTLIQKLEKEKEALIMSVELLKVRVQASNDILALQERELGEQSDPLHKDSRAGQLLSLWREKVFVLLVQLRSRDLQLHSEKSQLHNTVCDLQQDVQKLQSQISVFQHSLQDKTAELELHNIHSQELKQQLCRAVEENEILKEEKDKNEKSLRDITNTAHRVCECVEQCRGQMDSAQFQMNTLAQRLSFATKRLDTVHGLLLRKEALRKAQQATKPPDPPASDSSSCIERLKAEVALLSSERDQLTQELKRTPDLIQSALSDLQQQLERQVGHLTQALSCSKADMEECELRRVEAQRQCEEHEATIVELQAEVHSVQQQSEEQEGTISELRAEAHRIQQHWQTVLQEKVSEVEGVHTRQLREMETQLNTARREHTKAVVALRQVERSAMREREQEREAERARSEHTQKNITHLQTQLKEKDKDRNILLAVVQQQGLMNEYRRIRRVAIQSTKSLQEHKQQQQKQHQQLKDAELKEGSVLSVLGEVRSLSSAVIHSSEGEEDEDDEEGQGDRVTHTN</sequence>
<evidence type="ECO:0000256" key="3">
    <source>
        <dbReference type="ARBA" id="ARBA00004496"/>
    </source>
</evidence>
<evidence type="ECO:0000256" key="10">
    <source>
        <dbReference type="ARBA" id="ARBA00031932"/>
    </source>
</evidence>
<evidence type="ECO:0000313" key="13">
    <source>
        <dbReference type="EMBL" id="KAG9282246.1"/>
    </source>
</evidence>
<keyword evidence="6" id="KW-0963">Cytoplasm</keyword>
<dbReference type="Pfam" id="PF07111">
    <property type="entry name" value="HCR"/>
    <property type="match status" value="1"/>
</dbReference>
<evidence type="ECO:0000256" key="12">
    <source>
        <dbReference type="SAM" id="MobiDB-lite"/>
    </source>
</evidence>
<dbReference type="GO" id="GO:0030154">
    <property type="term" value="P:cell differentiation"/>
    <property type="evidence" value="ECO:0007669"/>
    <property type="project" value="UniProtKB-KW"/>
</dbReference>
<evidence type="ECO:0000313" key="14">
    <source>
        <dbReference type="Proteomes" id="UP000752171"/>
    </source>
</evidence>
<reference evidence="13 14" key="1">
    <citation type="submission" date="2021-07" db="EMBL/GenBank/DDBJ databases">
        <authorList>
            <person name="Imarazene B."/>
            <person name="Zahm M."/>
            <person name="Klopp C."/>
            <person name="Cabau C."/>
            <person name="Beille S."/>
            <person name="Jouanno E."/>
            <person name="Castinel A."/>
            <person name="Lluch J."/>
            <person name="Gil L."/>
            <person name="Kuchtly C."/>
            <person name="Lopez Roques C."/>
            <person name="Donnadieu C."/>
            <person name="Parrinello H."/>
            <person name="Journot L."/>
            <person name="Du K."/>
            <person name="Schartl M."/>
            <person name="Retaux S."/>
            <person name="Guiguen Y."/>
        </authorList>
    </citation>
    <scope>NUCLEOTIDE SEQUENCE [LARGE SCALE GENOMIC DNA]</scope>
    <source>
        <strain evidence="13">Pach_M1</strain>
        <tissue evidence="13">Testis</tissue>
    </source>
</reference>
<dbReference type="GO" id="GO:0006611">
    <property type="term" value="P:protein export from nucleus"/>
    <property type="evidence" value="ECO:0007669"/>
    <property type="project" value="TreeGrafter"/>
</dbReference>
<dbReference type="InterPro" id="IPR009800">
    <property type="entry name" value="HCR"/>
</dbReference>
<dbReference type="GO" id="GO:0005814">
    <property type="term" value="C:centriole"/>
    <property type="evidence" value="ECO:0007669"/>
    <property type="project" value="TreeGrafter"/>
</dbReference>
<evidence type="ECO:0000256" key="7">
    <source>
        <dbReference type="ARBA" id="ARBA00022782"/>
    </source>
</evidence>
<proteinExistence type="predicted"/>
<comment type="function">
    <text evidence="1">May be a regulator of keratinocyte proliferation or differentiation.</text>
</comment>
<keyword evidence="9" id="KW-0539">Nucleus</keyword>
<evidence type="ECO:0000256" key="5">
    <source>
        <dbReference type="ARBA" id="ARBA00022473"/>
    </source>
</evidence>
<evidence type="ECO:0000256" key="2">
    <source>
        <dbReference type="ARBA" id="ARBA00004123"/>
    </source>
</evidence>
<feature type="compositionally biased region" description="Acidic residues" evidence="12">
    <location>
        <begin position="767"/>
        <end position="776"/>
    </location>
</feature>
<keyword evidence="8 11" id="KW-0175">Coiled coil</keyword>
<feature type="region of interest" description="Disordered" evidence="12">
    <location>
        <begin position="655"/>
        <end position="687"/>
    </location>
</feature>
<keyword evidence="7" id="KW-0221">Differentiation</keyword>
<feature type="compositionally biased region" description="Basic and acidic residues" evidence="12">
    <location>
        <begin position="655"/>
        <end position="676"/>
    </location>
</feature>
<evidence type="ECO:0000256" key="9">
    <source>
        <dbReference type="ARBA" id="ARBA00023242"/>
    </source>
</evidence>
<evidence type="ECO:0000256" key="1">
    <source>
        <dbReference type="ARBA" id="ARBA00003936"/>
    </source>
</evidence>
<dbReference type="PANTHER" id="PTHR46822">
    <property type="entry name" value="COILED-COIL ALPHA-HELICAL ROD PROTEIN 1"/>
    <property type="match status" value="1"/>
</dbReference>
<name>A0A8T2MLC4_ASTMX</name>
<comment type="subcellular location">
    <subcellularLocation>
        <location evidence="3">Cytoplasm</location>
    </subcellularLocation>
    <subcellularLocation>
        <location evidence="2">Nucleus</location>
    </subcellularLocation>
</comment>
<feature type="region of interest" description="Disordered" evidence="12">
    <location>
        <begin position="86"/>
        <end position="111"/>
    </location>
</feature>
<dbReference type="GO" id="GO:0005634">
    <property type="term" value="C:nucleus"/>
    <property type="evidence" value="ECO:0007669"/>
    <property type="project" value="UniProtKB-SubCell"/>
</dbReference>
<feature type="coiled-coil region" evidence="11">
    <location>
        <begin position="212"/>
        <end position="243"/>
    </location>
</feature>
<evidence type="ECO:0000256" key="4">
    <source>
        <dbReference type="ARBA" id="ARBA00016468"/>
    </source>
</evidence>